<dbReference type="GO" id="GO:0034727">
    <property type="term" value="P:piecemeal microautophagy of the nucleus"/>
    <property type="evidence" value="ECO:0007669"/>
    <property type="project" value="TreeGrafter"/>
</dbReference>
<reference evidence="10 11" key="1">
    <citation type="submission" date="2019-09" db="EMBL/GenBank/DDBJ databases">
        <title>Bird 10,000 Genomes (B10K) Project - Family phase.</title>
        <authorList>
            <person name="Zhang G."/>
        </authorList>
    </citation>
    <scope>NUCLEOTIDE SEQUENCE [LARGE SCALE GENOMIC DNA]</scope>
    <source>
        <strain evidence="10">B10K-DU-005-01</strain>
    </source>
</reference>
<comment type="function">
    <text evidence="9">Phospholipid scramblase involved in autophagy. Cycles between the preautophagosomal structure/phagophore assembly site (PAS) and the cytoplasmic vesicle pool and supplies membrane for the growing autophagosome. Lipid scramblase activity plays a key role in preautophagosomal structure/phagophore assembly by distributing the phospholipids that arrive through ATG2 from the cytoplasmic to the luminal leaflet of the bilayer, thereby driving autophagosomal membrane expansion.</text>
</comment>
<gene>
    <name evidence="10" type="primary">Atg9a_1</name>
    <name evidence="10" type="ORF">NYCLEU_R14401</name>
</gene>
<dbReference type="InterPro" id="IPR007241">
    <property type="entry name" value="Autophagy-rel_prot_9"/>
</dbReference>
<dbReference type="GO" id="GO:0006869">
    <property type="term" value="P:lipid transport"/>
    <property type="evidence" value="ECO:0007669"/>
    <property type="project" value="UniProtKB-KW"/>
</dbReference>
<evidence type="ECO:0000256" key="5">
    <source>
        <dbReference type="ARBA" id="ARBA00022989"/>
    </source>
</evidence>
<dbReference type="AlphaFoldDB" id="A0A7L4CPZ0"/>
<keyword evidence="11" id="KW-1185">Reference proteome</keyword>
<accession>A0A7L4CPZ0</accession>
<evidence type="ECO:0000256" key="7">
    <source>
        <dbReference type="ARBA" id="ARBA00023055"/>
    </source>
</evidence>
<keyword evidence="8 9" id="KW-0472">Membrane</keyword>
<evidence type="ECO:0000256" key="8">
    <source>
        <dbReference type="ARBA" id="ARBA00023136"/>
    </source>
</evidence>
<proteinExistence type="inferred from homology"/>
<evidence type="ECO:0000256" key="6">
    <source>
        <dbReference type="ARBA" id="ARBA00023006"/>
    </source>
</evidence>
<keyword evidence="6 9" id="KW-0072">Autophagy</keyword>
<comment type="subcellular location">
    <subcellularLocation>
        <location evidence="1 9">Preautophagosomal structure membrane</location>
        <topology evidence="1 9">Multi-pass membrane protein</topology>
    </subcellularLocation>
</comment>
<dbReference type="GO" id="GO:0005776">
    <property type="term" value="C:autophagosome"/>
    <property type="evidence" value="ECO:0007669"/>
    <property type="project" value="TreeGrafter"/>
</dbReference>
<evidence type="ECO:0000313" key="11">
    <source>
        <dbReference type="Proteomes" id="UP000551823"/>
    </source>
</evidence>
<name>A0A7L4CPZ0_9AVES</name>
<dbReference type="GO" id="GO:0061709">
    <property type="term" value="P:reticulophagy"/>
    <property type="evidence" value="ECO:0007669"/>
    <property type="project" value="TreeGrafter"/>
</dbReference>
<evidence type="ECO:0000313" key="10">
    <source>
        <dbReference type="EMBL" id="NXW52250.1"/>
    </source>
</evidence>
<dbReference type="PANTHER" id="PTHR13038">
    <property type="entry name" value="APG9 AUTOPHAGY 9"/>
    <property type="match status" value="1"/>
</dbReference>
<dbReference type="GO" id="GO:0000422">
    <property type="term" value="P:autophagy of mitochondrion"/>
    <property type="evidence" value="ECO:0007669"/>
    <property type="project" value="TreeGrafter"/>
</dbReference>
<evidence type="ECO:0000256" key="9">
    <source>
        <dbReference type="RuleBase" id="RU364027"/>
    </source>
</evidence>
<feature type="non-terminal residue" evidence="10">
    <location>
        <position position="1"/>
    </location>
</feature>
<evidence type="ECO:0000256" key="2">
    <source>
        <dbReference type="ARBA" id="ARBA00006185"/>
    </source>
</evidence>
<dbReference type="Proteomes" id="UP000551823">
    <property type="component" value="Unassembled WGS sequence"/>
</dbReference>
<dbReference type="Pfam" id="PF04109">
    <property type="entry name" value="ATG9"/>
    <property type="match status" value="2"/>
</dbReference>
<sequence>IYHFHQKNGFACMVLADLFELGQFLFIVTFTTFLLCCVDYDVLFANRPLNHSQAGGATPDRPKVTLPDAILPPAQWCPELAGGAWWCQRRGLGDADGVGSAVPSRAVPCRAVPSRAVPCQSPLCLAQEGLWSHSWQEVQQRLVSLQRRQQLCVPRRELTELDIHHRILRFHNYTVAMVSQELLPLRFRLPLLGSAVFLTRGLQYNLELLLFWGPGSLFQNQWSLRPQCKRASARREVARRL</sequence>
<evidence type="ECO:0000256" key="1">
    <source>
        <dbReference type="ARBA" id="ARBA00004511"/>
    </source>
</evidence>
<dbReference type="GO" id="GO:0034497">
    <property type="term" value="P:protein localization to phagophore assembly site"/>
    <property type="evidence" value="ECO:0007669"/>
    <property type="project" value="TreeGrafter"/>
</dbReference>
<keyword evidence="7 9" id="KW-0445">Lipid transport</keyword>
<evidence type="ECO:0000256" key="3">
    <source>
        <dbReference type="ARBA" id="ARBA00022448"/>
    </source>
</evidence>
<keyword evidence="3 9" id="KW-0813">Transport</keyword>
<dbReference type="PANTHER" id="PTHR13038:SF14">
    <property type="entry name" value="AUTOPHAGY-RELATED PROTEIN 9B"/>
    <property type="match status" value="1"/>
</dbReference>
<feature type="non-terminal residue" evidence="10">
    <location>
        <position position="241"/>
    </location>
</feature>
<keyword evidence="5 9" id="KW-1133">Transmembrane helix</keyword>
<evidence type="ECO:0000256" key="4">
    <source>
        <dbReference type="ARBA" id="ARBA00022692"/>
    </source>
</evidence>
<comment type="caution">
    <text evidence="10">The sequence shown here is derived from an EMBL/GenBank/DDBJ whole genome shotgun (WGS) entry which is preliminary data.</text>
</comment>
<organism evidence="10 11">
    <name type="scientific">Nyctiprogne leucopyga</name>
    <dbReference type="NCBI Taxonomy" id="382315"/>
    <lineage>
        <taxon>Eukaryota</taxon>
        <taxon>Metazoa</taxon>
        <taxon>Chordata</taxon>
        <taxon>Craniata</taxon>
        <taxon>Vertebrata</taxon>
        <taxon>Euteleostomi</taxon>
        <taxon>Archelosauria</taxon>
        <taxon>Archosauria</taxon>
        <taxon>Dinosauria</taxon>
        <taxon>Saurischia</taxon>
        <taxon>Theropoda</taxon>
        <taxon>Coelurosauria</taxon>
        <taxon>Aves</taxon>
        <taxon>Neognathae</taxon>
        <taxon>Neoaves</taxon>
        <taxon>Strisores</taxon>
        <taxon>Caprimulgiformes</taxon>
        <taxon>Caprimulgidae</taxon>
        <taxon>Chordeilinae</taxon>
        <taxon>Nyctiprogne</taxon>
    </lineage>
</organism>
<protein>
    <recommendedName>
        <fullName evidence="9">Autophagy-related protein 9</fullName>
    </recommendedName>
</protein>
<comment type="caution">
    <text evidence="9">Lacks conserved residue(s) required for the propagation of feature annotation.</text>
</comment>
<keyword evidence="4 9" id="KW-0812">Transmembrane</keyword>
<dbReference type="EMBL" id="VZZU01009261">
    <property type="protein sequence ID" value="NXW52250.1"/>
    <property type="molecule type" value="Genomic_DNA"/>
</dbReference>
<feature type="transmembrane region" description="Helical" evidence="9">
    <location>
        <begin position="24"/>
        <end position="43"/>
    </location>
</feature>
<dbReference type="GO" id="GO:0034045">
    <property type="term" value="C:phagophore assembly site membrane"/>
    <property type="evidence" value="ECO:0007669"/>
    <property type="project" value="UniProtKB-SubCell"/>
</dbReference>
<comment type="similarity">
    <text evidence="2 9">Belongs to the ATG9 family.</text>
</comment>